<reference evidence="6 7" key="1">
    <citation type="submission" date="2022-06" db="EMBL/GenBank/DDBJ databases">
        <title>Genomic Encyclopedia of Archaeal and Bacterial Type Strains, Phase II (KMG-II): from individual species to whole genera.</title>
        <authorList>
            <person name="Goeker M."/>
        </authorList>
    </citation>
    <scope>NUCLEOTIDE SEQUENCE [LARGE SCALE GENOMIC DNA]</scope>
    <source>
        <strain evidence="6 7">DSM 44693</strain>
    </source>
</reference>
<evidence type="ECO:0000313" key="6">
    <source>
        <dbReference type="EMBL" id="MCP2174439.1"/>
    </source>
</evidence>
<protein>
    <submittedName>
        <fullName evidence="6">LppP/LprE lipoprotein</fullName>
    </submittedName>
</protein>
<keyword evidence="3" id="KW-0472">Membrane</keyword>
<evidence type="ECO:0000256" key="3">
    <source>
        <dbReference type="ARBA" id="ARBA00023136"/>
    </source>
</evidence>
<evidence type="ECO:0000256" key="1">
    <source>
        <dbReference type="ARBA" id="ARBA00022475"/>
    </source>
</evidence>
<name>A0ABT1H886_9NOCA</name>
<dbReference type="EMBL" id="JAMTCJ010000001">
    <property type="protein sequence ID" value="MCP2174439.1"/>
    <property type="molecule type" value="Genomic_DNA"/>
</dbReference>
<comment type="caution">
    <text evidence="6">The sequence shown here is derived from an EMBL/GenBank/DDBJ whole genome shotgun (WGS) entry which is preliminary data.</text>
</comment>
<keyword evidence="7" id="KW-1185">Reference proteome</keyword>
<proteinExistence type="predicted"/>
<evidence type="ECO:0000256" key="5">
    <source>
        <dbReference type="ARBA" id="ARBA00023288"/>
    </source>
</evidence>
<evidence type="ECO:0000256" key="4">
    <source>
        <dbReference type="ARBA" id="ARBA00023139"/>
    </source>
</evidence>
<accession>A0ABT1H886</accession>
<dbReference type="Proteomes" id="UP001206895">
    <property type="component" value="Unassembled WGS sequence"/>
</dbReference>
<gene>
    <name evidence="6" type="ORF">LX13_000246</name>
</gene>
<keyword evidence="1" id="KW-1003">Cell membrane</keyword>
<keyword evidence="5 6" id="KW-0449">Lipoprotein</keyword>
<keyword evidence="4" id="KW-0564">Palmitate</keyword>
<evidence type="ECO:0000313" key="7">
    <source>
        <dbReference type="Proteomes" id="UP001206895"/>
    </source>
</evidence>
<evidence type="ECO:0000256" key="2">
    <source>
        <dbReference type="ARBA" id="ARBA00022729"/>
    </source>
</evidence>
<dbReference type="RefSeq" id="WP_253659501.1">
    <property type="nucleotide sequence ID" value="NZ_BAAAJQ010000001.1"/>
</dbReference>
<sequence length="226" mass="23616">MVDSPGFRRLTPSIALFSAAVVVAVAVVAACGADDALPRASEATMTIVADPAPTSVAPSTTELPPLSATETVDARGGSTALGDTDGCAPDIGAAAAAERDIASIPPPRPQGRWRAYNSGGVWCPGLSWIELDSTISGSPVRPHQLLIYHAGRFQGTGITCEARHGEYVLATTRDAITVRYSYVDVANPDQQSTQNPVGKVVVTFRWNGSRVVMDGSLPYAFTEGKC</sequence>
<keyword evidence="2" id="KW-0732">Signal</keyword>
<dbReference type="InterPro" id="IPR025971">
    <property type="entry name" value="LppP/LprE"/>
</dbReference>
<organism evidence="6 7">
    <name type="scientific">Williamsia maris</name>
    <dbReference type="NCBI Taxonomy" id="72806"/>
    <lineage>
        <taxon>Bacteria</taxon>
        <taxon>Bacillati</taxon>
        <taxon>Actinomycetota</taxon>
        <taxon>Actinomycetes</taxon>
        <taxon>Mycobacteriales</taxon>
        <taxon>Nocardiaceae</taxon>
        <taxon>Williamsia</taxon>
    </lineage>
</organism>
<dbReference type="Pfam" id="PF14041">
    <property type="entry name" value="Lipoprotein_21"/>
    <property type="match status" value="1"/>
</dbReference>